<sequence>MEPQVEIGQDQEASAVPVSDQIIPSDPVPNPVAQQHDLPTLLSYNPIRNHPLCKEGVDLYKRYKFKEAIEEFYKAISIPFAENYEELEREVKQHNQRYDEQQERERLKAKQEGQVKYEESQGGSNNENENTEVKPESEQQEVAEEAIPERRIFSLQGLNLREKYFATLWIVRAHLKWTNYHKAKVIIETLLIQAEKAAEAYLIVQDKIYRAYWNAIYQKRIGLIIDARERFIQFINDYKNIQGPFAKRFTLKARIKLAQCEIALLNYPKAKQLLGELKQDVKGTDPRTLIRYREAKCELWLRIAIPRKAIKQAQKYYDLTKHLGLFQRLKSCFYKIVTTGAEIIQQKVFIGEYIKEMEQLKFYSGVDIGRCKLFMRLFYDQNTMLKTQPTADESYSVSVNFESILDHFDADSFINQQLELFNLVYDQGNVDKGTPQTAVDNAIQELKSRQSSLCGLYQPLSNIKWLKGICQHFSSLSLGYGPFREFVNILQAQFTIDPSLKGSIIDIVLKDLIKYPPSLAILDLPLYSMHFFTNGYTKELTESYEYIQKTYLEQATGEQYSELKECWFYYKFNDFSTYNAALEMKIDIIDDIQKRAKEVSEKTILQGDFHNLNLALYKDALVKLGSRLWLDNYQISDYDDKYFIDIVATQVAYLENSLQIYEIAQLSELYLSLVEFYKSKSNYTVCFQYFEKLIVHQINRNQLPEVLTLVIDNFEFLYQQELYVNCLELVHLTQRIFAKMKPLEFLIEVAPQLSEIMYFESELYFLDGICHTHSDSTRAVELIQKGIDLLATNNVQNPLPKIKYELELILIRTEHKRMGRRELDGLYAKLRECNEKESAIHEIEPMMLKVQPGYHDGVRNLIYQCQKNLKLREEAIEERQMWTTLGLCSLTSIIAAGAVVFMVKRSQQ</sequence>
<feature type="transmembrane region" description="Helical" evidence="2">
    <location>
        <begin position="881"/>
        <end position="903"/>
    </location>
</feature>
<evidence type="ECO:0000313" key="4">
    <source>
        <dbReference type="Proteomes" id="UP000785679"/>
    </source>
</evidence>
<evidence type="ECO:0000313" key="3">
    <source>
        <dbReference type="EMBL" id="TNV83811.1"/>
    </source>
</evidence>
<keyword evidence="2" id="KW-1133">Transmembrane helix</keyword>
<reference evidence="3" key="1">
    <citation type="submission" date="2019-06" db="EMBL/GenBank/DDBJ databases">
        <authorList>
            <person name="Zheng W."/>
        </authorList>
    </citation>
    <scope>NUCLEOTIDE SEQUENCE</scope>
    <source>
        <strain evidence="3">QDHG01</strain>
    </source>
</reference>
<dbReference type="AlphaFoldDB" id="A0A8J8T709"/>
<comment type="caution">
    <text evidence="3">The sequence shown here is derived from an EMBL/GenBank/DDBJ whole genome shotgun (WGS) entry which is preliminary data.</text>
</comment>
<name>A0A8J8T709_HALGN</name>
<gene>
    <name evidence="3" type="ORF">FGO68_gene928</name>
</gene>
<protein>
    <submittedName>
        <fullName evidence="3">Uncharacterized protein</fullName>
    </submittedName>
</protein>
<dbReference type="Proteomes" id="UP000785679">
    <property type="component" value="Unassembled WGS sequence"/>
</dbReference>
<proteinExistence type="predicted"/>
<feature type="region of interest" description="Disordered" evidence="1">
    <location>
        <begin position="1"/>
        <end position="28"/>
    </location>
</feature>
<evidence type="ECO:0000256" key="2">
    <source>
        <dbReference type="SAM" id="Phobius"/>
    </source>
</evidence>
<keyword evidence="2" id="KW-0472">Membrane</keyword>
<keyword evidence="2" id="KW-0812">Transmembrane</keyword>
<feature type="region of interest" description="Disordered" evidence="1">
    <location>
        <begin position="93"/>
        <end position="142"/>
    </location>
</feature>
<organism evidence="3 4">
    <name type="scientific">Halteria grandinella</name>
    <dbReference type="NCBI Taxonomy" id="5974"/>
    <lineage>
        <taxon>Eukaryota</taxon>
        <taxon>Sar</taxon>
        <taxon>Alveolata</taxon>
        <taxon>Ciliophora</taxon>
        <taxon>Intramacronucleata</taxon>
        <taxon>Spirotrichea</taxon>
        <taxon>Stichotrichia</taxon>
        <taxon>Sporadotrichida</taxon>
        <taxon>Halteriidae</taxon>
        <taxon>Halteria</taxon>
    </lineage>
</organism>
<dbReference type="EMBL" id="RRYP01003418">
    <property type="protein sequence ID" value="TNV83811.1"/>
    <property type="molecule type" value="Genomic_DNA"/>
</dbReference>
<accession>A0A8J8T709</accession>
<evidence type="ECO:0000256" key="1">
    <source>
        <dbReference type="SAM" id="MobiDB-lite"/>
    </source>
</evidence>
<feature type="compositionally biased region" description="Basic and acidic residues" evidence="1">
    <location>
        <begin position="93"/>
        <end position="119"/>
    </location>
</feature>
<keyword evidence="4" id="KW-1185">Reference proteome</keyword>